<dbReference type="GO" id="GO:0016787">
    <property type="term" value="F:hydrolase activity"/>
    <property type="evidence" value="ECO:0007669"/>
    <property type="project" value="UniProtKB-KW"/>
</dbReference>
<keyword evidence="4" id="KW-1185">Reference proteome</keyword>
<feature type="domain" description="Beta-lactamase class A catalytic" evidence="2">
    <location>
        <begin position="133"/>
        <end position="283"/>
    </location>
</feature>
<organism evidence="3 4">
    <name type="scientific">Actinomadura fibrosa</name>
    <dbReference type="NCBI Taxonomy" id="111802"/>
    <lineage>
        <taxon>Bacteria</taxon>
        <taxon>Bacillati</taxon>
        <taxon>Actinomycetota</taxon>
        <taxon>Actinomycetes</taxon>
        <taxon>Streptosporangiales</taxon>
        <taxon>Thermomonosporaceae</taxon>
        <taxon>Actinomadura</taxon>
    </lineage>
</organism>
<dbReference type="SUPFAM" id="SSF56601">
    <property type="entry name" value="beta-lactamase/transpeptidase-like"/>
    <property type="match status" value="1"/>
</dbReference>
<protein>
    <submittedName>
        <fullName evidence="3">Serine hydrolase</fullName>
    </submittedName>
</protein>
<accession>A0ABW2XH78</accession>
<comment type="caution">
    <text evidence="3">The sequence shown here is derived from an EMBL/GenBank/DDBJ whole genome shotgun (WGS) entry which is preliminary data.</text>
</comment>
<evidence type="ECO:0000259" key="2">
    <source>
        <dbReference type="Pfam" id="PF13354"/>
    </source>
</evidence>
<gene>
    <name evidence="3" type="ORF">ACFQZM_10600</name>
</gene>
<dbReference type="PANTHER" id="PTHR35333:SF3">
    <property type="entry name" value="BETA-LACTAMASE-TYPE TRANSPEPTIDASE FOLD CONTAINING PROTEIN"/>
    <property type="match status" value="1"/>
</dbReference>
<dbReference type="InterPro" id="IPR000871">
    <property type="entry name" value="Beta-lactam_class-A"/>
</dbReference>
<sequence>MRRLRGRGITLAVAVAAMVVPTLGPSASRDAPTRPAAMRPSAAPLPKARERERKQAATFTSAQRAQLTHSLDRYLKGRQGALSVSVRELSTGLGYAYDADLRTATASIVKVDIVMALLLQAQKDGRALTSTEKALAERAIKVSDNGAATALWHAIGRSDGLAAANRRFGLRTTTPGPGDAWGSTTTSAADQIRLLNALTSSRSPLSAANRRYVRHLMEDVTPEQTWGVSAAQDTAAQSAAGAAAAGAVVGLKNGWLPRQVHGGAWTINSIGLVRRSGRLFAVAAVSERHPSMRDGIAAVEHACRAAVTALARALPPASGAASDR</sequence>
<feature type="region of interest" description="Disordered" evidence="1">
    <location>
        <begin position="24"/>
        <end position="50"/>
    </location>
</feature>
<evidence type="ECO:0000313" key="4">
    <source>
        <dbReference type="Proteomes" id="UP001597063"/>
    </source>
</evidence>
<dbReference type="EMBL" id="JBHTGP010000005">
    <property type="protein sequence ID" value="MFD0684950.1"/>
    <property type="molecule type" value="Genomic_DNA"/>
</dbReference>
<dbReference type="Pfam" id="PF13354">
    <property type="entry name" value="Beta-lactamase2"/>
    <property type="match status" value="1"/>
</dbReference>
<keyword evidence="3" id="KW-0378">Hydrolase</keyword>
<evidence type="ECO:0000313" key="3">
    <source>
        <dbReference type="EMBL" id="MFD0684950.1"/>
    </source>
</evidence>
<dbReference type="PANTHER" id="PTHR35333">
    <property type="entry name" value="BETA-LACTAMASE"/>
    <property type="match status" value="1"/>
</dbReference>
<evidence type="ECO:0000256" key="1">
    <source>
        <dbReference type="SAM" id="MobiDB-lite"/>
    </source>
</evidence>
<dbReference type="Gene3D" id="3.40.710.10">
    <property type="entry name" value="DD-peptidase/beta-lactamase superfamily"/>
    <property type="match status" value="1"/>
</dbReference>
<dbReference type="Proteomes" id="UP001597063">
    <property type="component" value="Unassembled WGS sequence"/>
</dbReference>
<dbReference type="InterPro" id="IPR045155">
    <property type="entry name" value="Beta-lactam_cat"/>
</dbReference>
<dbReference type="InterPro" id="IPR012338">
    <property type="entry name" value="Beta-lactam/transpept-like"/>
</dbReference>
<proteinExistence type="predicted"/>
<name>A0ABW2XH78_9ACTN</name>
<reference evidence="4" key="1">
    <citation type="journal article" date="2019" name="Int. J. Syst. Evol. Microbiol.">
        <title>The Global Catalogue of Microorganisms (GCM) 10K type strain sequencing project: providing services to taxonomists for standard genome sequencing and annotation.</title>
        <authorList>
            <consortium name="The Broad Institute Genomics Platform"/>
            <consortium name="The Broad Institute Genome Sequencing Center for Infectious Disease"/>
            <person name="Wu L."/>
            <person name="Ma J."/>
        </authorList>
    </citation>
    <scope>NUCLEOTIDE SEQUENCE [LARGE SCALE GENOMIC DNA]</scope>
    <source>
        <strain evidence="4">JCM 9371</strain>
    </source>
</reference>
<dbReference type="RefSeq" id="WP_131757517.1">
    <property type="nucleotide sequence ID" value="NZ_CAACUY010000033.1"/>
</dbReference>